<feature type="compositionally biased region" description="Acidic residues" evidence="1">
    <location>
        <begin position="595"/>
        <end position="623"/>
    </location>
</feature>
<comment type="caution">
    <text evidence="2">The sequence shown here is derived from an EMBL/GenBank/DDBJ whole genome shotgun (WGS) entry which is preliminary data.</text>
</comment>
<dbReference type="Proteomes" id="UP000027361">
    <property type="component" value="Unassembled WGS sequence"/>
</dbReference>
<feature type="region of interest" description="Disordered" evidence="1">
    <location>
        <begin position="572"/>
        <end position="654"/>
    </location>
</feature>
<dbReference type="RefSeq" id="XP_013240246.1">
    <property type="nucleotide sequence ID" value="XM_013384792.1"/>
</dbReference>
<feature type="compositionally biased region" description="Polar residues" evidence="1">
    <location>
        <begin position="134"/>
        <end position="164"/>
    </location>
</feature>
<feature type="region of interest" description="Disordered" evidence="1">
    <location>
        <begin position="349"/>
        <end position="378"/>
    </location>
</feature>
<evidence type="ECO:0000313" key="2">
    <source>
        <dbReference type="EMBL" id="KDN37115.1"/>
    </source>
</evidence>
<protein>
    <submittedName>
        <fullName evidence="2">Uncharacterized protein</fullName>
    </submittedName>
</protein>
<dbReference type="EMBL" id="JMSN01000149">
    <property type="protein sequence ID" value="KDN37115.1"/>
    <property type="molecule type" value="Genomic_DNA"/>
</dbReference>
<proteinExistence type="predicted"/>
<evidence type="ECO:0000256" key="1">
    <source>
        <dbReference type="SAM" id="MobiDB-lite"/>
    </source>
</evidence>
<gene>
    <name evidence="2" type="ORF">K437DRAFT_259919</name>
</gene>
<dbReference type="GeneID" id="25265411"/>
<feature type="region of interest" description="Disordered" evidence="1">
    <location>
        <begin position="73"/>
        <end position="92"/>
    </location>
</feature>
<dbReference type="HOGENOM" id="CLU_419310_0_0_1"/>
<dbReference type="AlphaFoldDB" id="A0A066VEU6"/>
<keyword evidence="3" id="KW-1185">Reference proteome</keyword>
<feature type="compositionally biased region" description="Low complexity" evidence="1">
    <location>
        <begin position="363"/>
        <end position="378"/>
    </location>
</feature>
<feature type="region of interest" description="Disordered" evidence="1">
    <location>
        <begin position="134"/>
        <end position="258"/>
    </location>
</feature>
<reference evidence="2 3" key="1">
    <citation type="submission" date="2014-05" db="EMBL/GenBank/DDBJ databases">
        <title>Draft genome sequence of a rare smut relative, Tilletiaria anomala UBC 951.</title>
        <authorList>
            <consortium name="DOE Joint Genome Institute"/>
            <person name="Toome M."/>
            <person name="Kuo A."/>
            <person name="Henrissat B."/>
            <person name="Lipzen A."/>
            <person name="Tritt A."/>
            <person name="Yoshinaga Y."/>
            <person name="Zane M."/>
            <person name="Barry K."/>
            <person name="Grigoriev I.V."/>
            <person name="Spatafora J.W."/>
            <person name="Aimea M.C."/>
        </authorList>
    </citation>
    <scope>NUCLEOTIDE SEQUENCE [LARGE SCALE GENOMIC DNA]</scope>
    <source>
        <strain evidence="2 3">UBC 951</strain>
    </source>
</reference>
<dbReference type="OMA" id="NGHHPHE"/>
<organism evidence="2 3">
    <name type="scientific">Tilletiaria anomala (strain ATCC 24038 / CBS 436.72 / UBC 951)</name>
    <dbReference type="NCBI Taxonomy" id="1037660"/>
    <lineage>
        <taxon>Eukaryota</taxon>
        <taxon>Fungi</taxon>
        <taxon>Dikarya</taxon>
        <taxon>Basidiomycota</taxon>
        <taxon>Ustilaginomycotina</taxon>
        <taxon>Exobasidiomycetes</taxon>
        <taxon>Georgefischeriales</taxon>
        <taxon>Tilletiariaceae</taxon>
        <taxon>Tilletiaria</taxon>
    </lineage>
</organism>
<evidence type="ECO:0000313" key="3">
    <source>
        <dbReference type="Proteomes" id="UP000027361"/>
    </source>
</evidence>
<feature type="compositionally biased region" description="Polar residues" evidence="1">
    <location>
        <begin position="231"/>
        <end position="250"/>
    </location>
</feature>
<dbReference type="OrthoDB" id="3366178at2759"/>
<sequence length="654" mass="68548">MQAVEHSCSRSRGSGSAIDLIASPTSGTVCTATSSIPPSGGILNNAHEVPKRKIGADNKGVAAALKGMFKHSHSGKQVKVAPGSGPLGKTFERTQPLPAEKVKEIKGPEVLAFDPRAQDASIGNGIIISPTLLMKSSGSPERNQANRPSPTVASAGATDTNQLSEDGPASPNRLGSTSGEVEESLPCSTSQSESEFRDEAADRPSSTKGGNGSHTTTSGYQGGDSYGRQPSAISQTSTTISNVPATSIDSGTRRSEWPSAGASIRFCPLPVSGRLKRANSITIGVAARSHLLQSQGSARQNYAVVPPHQQQQHSWVPFEQKSPHQTQALSSPQGKDDIVGVGELMQRGAMKAWRKMRRRSASRDSSTSASAAKNSSVAAGTTIGKDDTVVGKAVENKATVAASSGKEGGADDEHEAQSGGKTPRRTASPPRLLHMPPATSAAEADGMHTPQGAVGTEDGALAHDDAIPHITRRLSTGTFLKDASLRQIQETRRRELLGDEEGMVHAHGDNGAMGPGGGDAHDATLVPEHEEHKEQRGWISGYIPRELCGLTLPGPGKFEDGLRAKAPAAVARRANSADSDQFVDVREEGSGGGAEGEEGERDDEKENDDGESDDDTNNDDETREAEKLAEQAIPIHSSKAMKTSGIEKIERRKA</sequence>
<dbReference type="InParanoid" id="A0A066VEU6"/>
<name>A0A066VEU6_TILAU</name>
<feature type="region of interest" description="Disordered" evidence="1">
    <location>
        <begin position="401"/>
        <end position="458"/>
    </location>
</feature>
<feature type="compositionally biased region" description="Basic and acidic residues" evidence="1">
    <location>
        <begin position="645"/>
        <end position="654"/>
    </location>
</feature>
<accession>A0A066VEU6</accession>
<feature type="compositionally biased region" description="Polar residues" evidence="1">
    <location>
        <begin position="204"/>
        <end position="219"/>
    </location>
</feature>